<evidence type="ECO:0000256" key="8">
    <source>
        <dbReference type="ARBA" id="ARBA00023170"/>
    </source>
</evidence>
<dbReference type="GO" id="GO:0071222">
    <property type="term" value="P:cellular response to lipopolysaccharide"/>
    <property type="evidence" value="ECO:0007669"/>
    <property type="project" value="TreeGrafter"/>
</dbReference>
<dbReference type="GO" id="GO:0042130">
    <property type="term" value="P:negative regulation of T cell proliferation"/>
    <property type="evidence" value="ECO:0007669"/>
    <property type="project" value="TreeGrafter"/>
</dbReference>
<evidence type="ECO:0000256" key="7">
    <source>
        <dbReference type="ARBA" id="ARBA00023157"/>
    </source>
</evidence>
<keyword evidence="2" id="KW-1003">Cell membrane</keyword>
<evidence type="ECO:0000256" key="10">
    <source>
        <dbReference type="ARBA" id="ARBA00023319"/>
    </source>
</evidence>
<evidence type="ECO:0000256" key="5">
    <source>
        <dbReference type="ARBA" id="ARBA00022989"/>
    </source>
</evidence>
<dbReference type="PANTHER" id="PTHR25466">
    <property type="entry name" value="T-LYMPHOCYTE ACTIVATION ANTIGEN"/>
    <property type="match status" value="1"/>
</dbReference>
<feature type="domain" description="Ig-like" evidence="12">
    <location>
        <begin position="152"/>
        <end position="234"/>
    </location>
</feature>
<protein>
    <submittedName>
        <fullName evidence="13">T-lymphocyte activation antigen CD80</fullName>
    </submittedName>
</protein>
<dbReference type="GO" id="GO:0031295">
    <property type="term" value="P:T cell costimulation"/>
    <property type="evidence" value="ECO:0007669"/>
    <property type="project" value="TreeGrafter"/>
</dbReference>
<dbReference type="SUPFAM" id="SSF48726">
    <property type="entry name" value="Immunoglobulin"/>
    <property type="match status" value="2"/>
</dbReference>
<evidence type="ECO:0000256" key="9">
    <source>
        <dbReference type="ARBA" id="ARBA00023180"/>
    </source>
</evidence>
<dbReference type="PANTHER" id="PTHR25466:SF4">
    <property type="entry name" value="T-LYMPHOCYTE ACTIVATION ANTIGEN CD80"/>
    <property type="match status" value="1"/>
</dbReference>
<keyword evidence="14" id="KW-1185">Reference proteome</keyword>
<dbReference type="GO" id="GO:0007166">
    <property type="term" value="P:cell surface receptor signaling pathway"/>
    <property type="evidence" value="ECO:0007669"/>
    <property type="project" value="TreeGrafter"/>
</dbReference>
<dbReference type="Pfam" id="PF07686">
    <property type="entry name" value="V-set"/>
    <property type="match status" value="1"/>
</dbReference>
<organism evidence="13 14">
    <name type="scientific">Alligator mississippiensis</name>
    <name type="common">American alligator</name>
    <dbReference type="NCBI Taxonomy" id="8496"/>
    <lineage>
        <taxon>Eukaryota</taxon>
        <taxon>Metazoa</taxon>
        <taxon>Chordata</taxon>
        <taxon>Craniata</taxon>
        <taxon>Vertebrata</taxon>
        <taxon>Euteleostomi</taxon>
        <taxon>Archelosauria</taxon>
        <taxon>Archosauria</taxon>
        <taxon>Crocodylia</taxon>
        <taxon>Alligatoridae</taxon>
        <taxon>Alligatorinae</taxon>
        <taxon>Alligator</taxon>
    </lineage>
</organism>
<dbReference type="InterPro" id="IPR013783">
    <property type="entry name" value="Ig-like_fold"/>
</dbReference>
<feature type="transmembrane region" description="Helical" evidence="11">
    <location>
        <begin position="257"/>
        <end position="279"/>
    </location>
</feature>
<dbReference type="InterPro" id="IPR051713">
    <property type="entry name" value="T-cell_Activation_Regulation"/>
</dbReference>
<dbReference type="GO" id="GO:0042102">
    <property type="term" value="P:positive regulation of T cell proliferation"/>
    <property type="evidence" value="ECO:0007669"/>
    <property type="project" value="TreeGrafter"/>
</dbReference>
<dbReference type="eggNOG" id="ENOG502S5B5">
    <property type="taxonomic scope" value="Eukaryota"/>
</dbReference>
<dbReference type="Gene3D" id="2.60.40.10">
    <property type="entry name" value="Immunoglobulins"/>
    <property type="match status" value="2"/>
</dbReference>
<dbReference type="GO" id="GO:0006955">
    <property type="term" value="P:immune response"/>
    <property type="evidence" value="ECO:0007669"/>
    <property type="project" value="TreeGrafter"/>
</dbReference>
<sequence length="345" mass="38623">MECKNSKRMLRMPKAEGMLARTPSKKWVWLGLFVFHQFSLGFAHKTQVAIAKMGEEVTLPCCYETRSEDIPNNYRVYWQKNVTEVVIAYSFGTWLPNPINRSSLNQRTFALSITQVEISDAGSYACIVQRTGSVKLCDQTVILSVIADFSQPALSLKKPSDCESSEVVVSCSSYGGFPKPKVSGFFNNVSVDWNTSLTSDAKTSLYNITGVARFNVTENMNLTCSVEYSDRTVSGEYPLTKPDNCESFKEDPPSHEVIIASITVLSIFLVAIILLVRYFRCSACERVRSSYNGTSQPTATEDETKLDHIGRSLILSALHCIPIVLHDWCLFHRPFDSSRGGQSRR</sequence>
<dbReference type="SMART" id="SM00409">
    <property type="entry name" value="IG"/>
    <property type="match status" value="1"/>
</dbReference>
<keyword evidence="4" id="KW-0732">Signal</keyword>
<accession>A0A151MDP0</accession>
<evidence type="ECO:0000259" key="12">
    <source>
        <dbReference type="PROSITE" id="PS50835"/>
    </source>
</evidence>
<dbReference type="EMBL" id="AKHW03006231">
    <property type="protein sequence ID" value="KYO22613.1"/>
    <property type="molecule type" value="Genomic_DNA"/>
</dbReference>
<keyword evidence="3 11" id="KW-0812">Transmembrane</keyword>
<dbReference type="InterPro" id="IPR036179">
    <property type="entry name" value="Ig-like_dom_sf"/>
</dbReference>
<dbReference type="InterPro" id="IPR003599">
    <property type="entry name" value="Ig_sub"/>
</dbReference>
<dbReference type="InterPro" id="IPR013162">
    <property type="entry name" value="CD80_C2-set"/>
</dbReference>
<comment type="subcellular location">
    <subcellularLocation>
        <location evidence="1">Cell membrane</location>
        <topology evidence="1">Single-pass type I membrane protein</topology>
    </subcellularLocation>
</comment>
<keyword evidence="8" id="KW-0675">Receptor</keyword>
<evidence type="ECO:0000313" key="14">
    <source>
        <dbReference type="Proteomes" id="UP000050525"/>
    </source>
</evidence>
<dbReference type="InterPro" id="IPR013106">
    <property type="entry name" value="Ig_V-set"/>
</dbReference>
<keyword evidence="10" id="KW-0393">Immunoglobulin domain</keyword>
<name>A0A151MDP0_ALLMI</name>
<comment type="caution">
    <text evidence="13">The sequence shown here is derived from an EMBL/GenBank/DDBJ whole genome shotgun (WGS) entry which is preliminary data.</text>
</comment>
<reference evidence="13 14" key="1">
    <citation type="journal article" date="2012" name="Genome Biol.">
        <title>Sequencing three crocodilian genomes to illuminate the evolution of archosaurs and amniotes.</title>
        <authorList>
            <person name="St John J.A."/>
            <person name="Braun E.L."/>
            <person name="Isberg S.R."/>
            <person name="Miles L.G."/>
            <person name="Chong A.Y."/>
            <person name="Gongora J."/>
            <person name="Dalzell P."/>
            <person name="Moran C."/>
            <person name="Bed'hom B."/>
            <person name="Abzhanov A."/>
            <person name="Burgess S.C."/>
            <person name="Cooksey A.M."/>
            <person name="Castoe T.A."/>
            <person name="Crawford N.G."/>
            <person name="Densmore L.D."/>
            <person name="Drew J.C."/>
            <person name="Edwards S.V."/>
            <person name="Faircloth B.C."/>
            <person name="Fujita M.K."/>
            <person name="Greenwold M.J."/>
            <person name="Hoffmann F.G."/>
            <person name="Howard J.M."/>
            <person name="Iguchi T."/>
            <person name="Janes D.E."/>
            <person name="Khan S.Y."/>
            <person name="Kohno S."/>
            <person name="de Koning A.J."/>
            <person name="Lance S.L."/>
            <person name="McCarthy F.M."/>
            <person name="McCormack J.E."/>
            <person name="Merchant M.E."/>
            <person name="Peterson D.G."/>
            <person name="Pollock D.D."/>
            <person name="Pourmand N."/>
            <person name="Raney B.J."/>
            <person name="Roessler K.A."/>
            <person name="Sanford J.R."/>
            <person name="Sawyer R.H."/>
            <person name="Schmidt C.J."/>
            <person name="Triplett E.W."/>
            <person name="Tuberville T.D."/>
            <person name="Venegas-Anaya M."/>
            <person name="Howard J.T."/>
            <person name="Jarvis E.D."/>
            <person name="Guillette L.J.Jr."/>
            <person name="Glenn T.C."/>
            <person name="Green R.E."/>
            <person name="Ray D.A."/>
        </authorList>
    </citation>
    <scope>NUCLEOTIDE SEQUENCE [LARGE SCALE GENOMIC DNA]</scope>
    <source>
        <strain evidence="13">KSC_2009_1</strain>
    </source>
</reference>
<keyword evidence="5 11" id="KW-1133">Transmembrane helix</keyword>
<proteinExistence type="predicted"/>
<dbReference type="Proteomes" id="UP000050525">
    <property type="component" value="Unassembled WGS sequence"/>
</dbReference>
<gene>
    <name evidence="13" type="primary">CD80</name>
    <name evidence="13" type="ORF">Y1Q_0003133</name>
</gene>
<dbReference type="InterPro" id="IPR007110">
    <property type="entry name" value="Ig-like_dom"/>
</dbReference>
<evidence type="ECO:0000256" key="6">
    <source>
        <dbReference type="ARBA" id="ARBA00023136"/>
    </source>
</evidence>
<evidence type="ECO:0000256" key="4">
    <source>
        <dbReference type="ARBA" id="ARBA00022729"/>
    </source>
</evidence>
<dbReference type="STRING" id="8496.A0A151MDP0"/>
<dbReference type="AlphaFoldDB" id="A0A151MDP0"/>
<evidence type="ECO:0000256" key="2">
    <source>
        <dbReference type="ARBA" id="ARBA00022475"/>
    </source>
</evidence>
<dbReference type="GO" id="GO:0009897">
    <property type="term" value="C:external side of plasma membrane"/>
    <property type="evidence" value="ECO:0007669"/>
    <property type="project" value="TreeGrafter"/>
</dbReference>
<keyword evidence="9" id="KW-0325">Glycoprotein</keyword>
<keyword evidence="6 11" id="KW-0472">Membrane</keyword>
<dbReference type="Pfam" id="PF08205">
    <property type="entry name" value="C2-set_2"/>
    <property type="match status" value="1"/>
</dbReference>
<evidence type="ECO:0000313" key="13">
    <source>
        <dbReference type="EMBL" id="KYO22613.1"/>
    </source>
</evidence>
<keyword evidence="7" id="KW-1015">Disulfide bond</keyword>
<feature type="domain" description="Ig-like" evidence="12">
    <location>
        <begin position="54"/>
        <end position="144"/>
    </location>
</feature>
<dbReference type="PROSITE" id="PS50835">
    <property type="entry name" value="IG_LIKE"/>
    <property type="match status" value="2"/>
</dbReference>
<evidence type="ECO:0000256" key="1">
    <source>
        <dbReference type="ARBA" id="ARBA00004251"/>
    </source>
</evidence>
<evidence type="ECO:0000256" key="3">
    <source>
        <dbReference type="ARBA" id="ARBA00022692"/>
    </source>
</evidence>
<evidence type="ECO:0000256" key="11">
    <source>
        <dbReference type="SAM" id="Phobius"/>
    </source>
</evidence>